<evidence type="ECO:0000313" key="3">
    <source>
        <dbReference type="Proteomes" id="UP000243459"/>
    </source>
</evidence>
<reference evidence="3" key="1">
    <citation type="journal article" date="2017" name="Nat. Commun.">
        <title>The asparagus genome sheds light on the origin and evolution of a young Y chromosome.</title>
        <authorList>
            <person name="Harkess A."/>
            <person name="Zhou J."/>
            <person name="Xu C."/>
            <person name="Bowers J.E."/>
            <person name="Van der Hulst R."/>
            <person name="Ayyampalayam S."/>
            <person name="Mercati F."/>
            <person name="Riccardi P."/>
            <person name="McKain M.R."/>
            <person name="Kakrana A."/>
            <person name="Tang H."/>
            <person name="Ray J."/>
            <person name="Groenendijk J."/>
            <person name="Arikit S."/>
            <person name="Mathioni S.M."/>
            <person name="Nakano M."/>
            <person name="Shan H."/>
            <person name="Telgmann-Rauber A."/>
            <person name="Kanno A."/>
            <person name="Yue Z."/>
            <person name="Chen H."/>
            <person name="Li W."/>
            <person name="Chen Y."/>
            <person name="Xu X."/>
            <person name="Zhang Y."/>
            <person name="Luo S."/>
            <person name="Chen H."/>
            <person name="Gao J."/>
            <person name="Mao Z."/>
            <person name="Pires J.C."/>
            <person name="Luo M."/>
            <person name="Kudrna D."/>
            <person name="Wing R.A."/>
            <person name="Meyers B.C."/>
            <person name="Yi K."/>
            <person name="Kong H."/>
            <person name="Lavrijsen P."/>
            <person name="Sunseri F."/>
            <person name="Falavigna A."/>
            <person name="Ye Y."/>
            <person name="Leebens-Mack J.H."/>
            <person name="Chen G."/>
        </authorList>
    </citation>
    <scope>NUCLEOTIDE SEQUENCE [LARGE SCALE GENOMIC DNA]</scope>
    <source>
        <strain evidence="3">cv. DH0086</strain>
    </source>
</reference>
<name>A0A5P1FVY9_ASPOF</name>
<dbReference type="Gramene" id="ONK81001">
    <property type="protein sequence ID" value="ONK81001"/>
    <property type="gene ID" value="A4U43_C01F24180"/>
</dbReference>
<dbReference type="EMBL" id="CM007381">
    <property type="protein sequence ID" value="ONK81001.1"/>
    <property type="molecule type" value="Genomic_DNA"/>
</dbReference>
<feature type="compositionally biased region" description="Basic and acidic residues" evidence="1">
    <location>
        <begin position="1"/>
        <end position="11"/>
    </location>
</feature>
<feature type="region of interest" description="Disordered" evidence="1">
    <location>
        <begin position="94"/>
        <end position="114"/>
    </location>
</feature>
<proteinExistence type="predicted"/>
<sequence>MLESPVKEKSPEAPTHGPLAKQATILGEEERVNYDTDANITDPDKSGLGDGTDGSSHIRDDEPEPGVDMTMTFVSTPIVESSILIEDLSMPKSARHAMTSNLPKEAKPRVKLGA</sequence>
<protein>
    <submittedName>
        <fullName evidence="2">Uncharacterized protein</fullName>
    </submittedName>
</protein>
<dbReference type="AlphaFoldDB" id="A0A5P1FVY9"/>
<evidence type="ECO:0000256" key="1">
    <source>
        <dbReference type="SAM" id="MobiDB-lite"/>
    </source>
</evidence>
<keyword evidence="3" id="KW-1185">Reference proteome</keyword>
<gene>
    <name evidence="2" type="ORF">A4U43_C01F24180</name>
</gene>
<feature type="region of interest" description="Disordered" evidence="1">
    <location>
        <begin position="1"/>
        <end position="68"/>
    </location>
</feature>
<organism evidence="2 3">
    <name type="scientific">Asparagus officinalis</name>
    <name type="common">Garden asparagus</name>
    <dbReference type="NCBI Taxonomy" id="4686"/>
    <lineage>
        <taxon>Eukaryota</taxon>
        <taxon>Viridiplantae</taxon>
        <taxon>Streptophyta</taxon>
        <taxon>Embryophyta</taxon>
        <taxon>Tracheophyta</taxon>
        <taxon>Spermatophyta</taxon>
        <taxon>Magnoliopsida</taxon>
        <taxon>Liliopsida</taxon>
        <taxon>Asparagales</taxon>
        <taxon>Asparagaceae</taxon>
        <taxon>Asparagoideae</taxon>
        <taxon>Asparagus</taxon>
    </lineage>
</organism>
<dbReference type="Proteomes" id="UP000243459">
    <property type="component" value="Chromosome 1"/>
</dbReference>
<evidence type="ECO:0000313" key="2">
    <source>
        <dbReference type="EMBL" id="ONK81001.1"/>
    </source>
</evidence>
<accession>A0A5P1FVY9</accession>